<dbReference type="EMBL" id="BART01001911">
    <property type="protein sequence ID" value="GAG73908.1"/>
    <property type="molecule type" value="Genomic_DNA"/>
</dbReference>
<comment type="caution">
    <text evidence="1">The sequence shown here is derived from an EMBL/GenBank/DDBJ whole genome shotgun (WGS) entry which is preliminary data.</text>
</comment>
<evidence type="ECO:0000313" key="1">
    <source>
        <dbReference type="EMBL" id="GAG73908.1"/>
    </source>
</evidence>
<proteinExistence type="predicted"/>
<protein>
    <submittedName>
        <fullName evidence="1">Uncharacterized protein</fullName>
    </submittedName>
</protein>
<name>X1ANK6_9ZZZZ</name>
<gene>
    <name evidence="1" type="ORF">S01H4_06271</name>
</gene>
<sequence length="112" mass="12948">MDAKTCRRIGGLYVPKEKACAVRLDKMPRKGDRLTTRKSIWTKKMGPEKWIDLPMITVPVSKLGNVIYTNIQGEFHIKWDKPLGFETIELYNSDAYDDFDIVIKDLNNTNEV</sequence>
<dbReference type="AlphaFoldDB" id="X1ANK6"/>
<reference evidence="1" key="1">
    <citation type="journal article" date="2014" name="Front. Microbiol.">
        <title>High frequency of phylogenetically diverse reductive dehalogenase-homologous genes in deep subseafloor sedimentary metagenomes.</title>
        <authorList>
            <person name="Kawai M."/>
            <person name="Futagami T."/>
            <person name="Toyoda A."/>
            <person name="Takaki Y."/>
            <person name="Nishi S."/>
            <person name="Hori S."/>
            <person name="Arai W."/>
            <person name="Tsubouchi T."/>
            <person name="Morono Y."/>
            <person name="Uchiyama I."/>
            <person name="Ito T."/>
            <person name="Fujiyama A."/>
            <person name="Inagaki F."/>
            <person name="Takami H."/>
        </authorList>
    </citation>
    <scope>NUCLEOTIDE SEQUENCE</scope>
    <source>
        <strain evidence="1">Expedition CK06-06</strain>
    </source>
</reference>
<accession>X1ANK6</accession>
<organism evidence="1">
    <name type="scientific">marine sediment metagenome</name>
    <dbReference type="NCBI Taxonomy" id="412755"/>
    <lineage>
        <taxon>unclassified sequences</taxon>
        <taxon>metagenomes</taxon>
        <taxon>ecological metagenomes</taxon>
    </lineage>
</organism>